<dbReference type="PANTHER" id="PTHR44591:SF3">
    <property type="entry name" value="RESPONSE REGULATORY DOMAIN-CONTAINING PROTEIN"/>
    <property type="match status" value="1"/>
</dbReference>
<accession>E0S262</accession>
<keyword evidence="2 4" id="KW-0597">Phosphoprotein</keyword>
<sequence length="263" mass="29631">MILYKFWRQLMAFGSNKILVIGEKETFIIKVLLGKLKDAGITALFSKADVNDINEEWGDSGLIIYYLEAGERMDGDVATFLRDKLSDNNKQLALIGDAANTKEIIDSFPPHIIYKTFSRPIDYNAFISDVGLYFNMVAEGEMKKSILIVDDDPNYMGLVREWIKDTYKVSMANSGLRAIKWLGSNKVDLILLDYEMPVTDGPQVLEMLRSDDETKGIPVIFLTGKDDKESVMSVLALKPEGYILKTSGKAEIVNTISKFFVNR</sequence>
<organism evidence="6 7">
    <name type="scientific">Butyrivibrio proteoclasticus (strain ATCC 51982 / DSM 14932 / B316)</name>
    <name type="common">Clostridium proteoclasticum</name>
    <dbReference type="NCBI Taxonomy" id="515622"/>
    <lineage>
        <taxon>Bacteria</taxon>
        <taxon>Bacillati</taxon>
        <taxon>Bacillota</taxon>
        <taxon>Clostridia</taxon>
        <taxon>Lachnospirales</taxon>
        <taxon>Lachnospiraceae</taxon>
        <taxon>Butyrivibrio</taxon>
    </lineage>
</organism>
<comment type="function">
    <text evidence="3">May play the central regulatory role in sporulation. It may be an element of the effector pathway responsible for the activation of sporulation genes in response to nutritional stress. Spo0A may act in concert with spo0H (a sigma factor) to control the expression of some genes that are critical to the sporulation process.</text>
</comment>
<dbReference type="InterPro" id="IPR050595">
    <property type="entry name" value="Bact_response_regulator"/>
</dbReference>
<dbReference type="SUPFAM" id="SSF52172">
    <property type="entry name" value="CheY-like"/>
    <property type="match status" value="1"/>
</dbReference>
<dbReference type="InterPro" id="IPR001789">
    <property type="entry name" value="Sig_transdc_resp-reg_receiver"/>
</dbReference>
<evidence type="ECO:0000259" key="5">
    <source>
        <dbReference type="PROSITE" id="PS50110"/>
    </source>
</evidence>
<keyword evidence="7" id="KW-1185">Reference proteome</keyword>
<evidence type="ECO:0000313" key="6">
    <source>
        <dbReference type="EMBL" id="ADL33887.1"/>
    </source>
</evidence>
<dbReference type="Proteomes" id="UP000001299">
    <property type="component" value="Chromosome 1"/>
</dbReference>
<feature type="domain" description="Response regulatory" evidence="5">
    <location>
        <begin position="145"/>
        <end position="260"/>
    </location>
</feature>
<evidence type="ECO:0000256" key="1">
    <source>
        <dbReference type="ARBA" id="ARBA00018672"/>
    </source>
</evidence>
<evidence type="ECO:0000256" key="4">
    <source>
        <dbReference type="PROSITE-ProRule" id="PRU00169"/>
    </source>
</evidence>
<dbReference type="STRING" id="515622.bpr_I1147"/>
<reference evidence="6 7" key="1">
    <citation type="journal article" date="2010" name="PLoS ONE">
        <title>The glycobiome of the rumen bacterium Butyrivibrio proteoclasticus B316(T) highlights adaptation to a polysaccharide-rich environment.</title>
        <authorList>
            <person name="Kelly W.J."/>
            <person name="Leahy S.C."/>
            <person name="Altermann E."/>
            <person name="Yeoman C.J."/>
            <person name="Dunne J.C."/>
            <person name="Kong Z."/>
            <person name="Pacheco D.M."/>
            <person name="Li D."/>
            <person name="Noel S.J."/>
            <person name="Moon C.D."/>
            <person name="Cookson A.L."/>
            <person name="Attwood G.T."/>
        </authorList>
    </citation>
    <scope>NUCLEOTIDE SEQUENCE [LARGE SCALE GENOMIC DNA]</scope>
    <source>
        <strain evidence="7">ATCC 51982 / DSM 14932 / B316</strain>
    </source>
</reference>
<feature type="modified residue" description="4-aspartylphosphate" evidence="4">
    <location>
        <position position="193"/>
    </location>
</feature>
<dbReference type="SMART" id="SM00448">
    <property type="entry name" value="REC"/>
    <property type="match status" value="1"/>
</dbReference>
<evidence type="ECO:0000313" key="7">
    <source>
        <dbReference type="Proteomes" id="UP000001299"/>
    </source>
</evidence>
<dbReference type="Pfam" id="PF00072">
    <property type="entry name" value="Response_reg"/>
    <property type="match status" value="1"/>
</dbReference>
<dbReference type="PANTHER" id="PTHR44591">
    <property type="entry name" value="STRESS RESPONSE REGULATOR PROTEIN 1"/>
    <property type="match status" value="1"/>
</dbReference>
<dbReference type="EMBL" id="CP001810">
    <property type="protein sequence ID" value="ADL33887.1"/>
    <property type="molecule type" value="Genomic_DNA"/>
</dbReference>
<dbReference type="eggNOG" id="COG0745">
    <property type="taxonomic scope" value="Bacteria"/>
</dbReference>
<dbReference type="CDD" id="cd00156">
    <property type="entry name" value="REC"/>
    <property type="match status" value="1"/>
</dbReference>
<dbReference type="InterPro" id="IPR011006">
    <property type="entry name" value="CheY-like_superfamily"/>
</dbReference>
<name>E0S262_BUTPB</name>
<evidence type="ECO:0000256" key="2">
    <source>
        <dbReference type="ARBA" id="ARBA00022553"/>
    </source>
</evidence>
<dbReference type="GO" id="GO:0000160">
    <property type="term" value="P:phosphorelay signal transduction system"/>
    <property type="evidence" value="ECO:0007669"/>
    <property type="project" value="InterPro"/>
</dbReference>
<proteinExistence type="predicted"/>
<dbReference type="Gene3D" id="3.40.50.2300">
    <property type="match status" value="1"/>
</dbReference>
<dbReference type="HOGENOM" id="CLU_079327_0_0_9"/>
<dbReference type="KEGG" id="bpb:bpr_I1147"/>
<dbReference type="PROSITE" id="PS50110">
    <property type="entry name" value="RESPONSE_REGULATORY"/>
    <property type="match status" value="1"/>
</dbReference>
<protein>
    <recommendedName>
        <fullName evidence="1">Stage 0 sporulation protein A homolog</fullName>
    </recommendedName>
</protein>
<gene>
    <name evidence="6" type="ordered locus">bpr_I1147</name>
</gene>
<evidence type="ECO:0000256" key="3">
    <source>
        <dbReference type="ARBA" id="ARBA00024867"/>
    </source>
</evidence>
<dbReference type="AlphaFoldDB" id="E0S262"/>